<evidence type="ECO:0000256" key="2">
    <source>
        <dbReference type="ARBA" id="ARBA00007732"/>
    </source>
</evidence>
<proteinExistence type="inferred from homology"/>
<evidence type="ECO:0000259" key="7">
    <source>
        <dbReference type="Pfam" id="PF10256"/>
    </source>
</evidence>
<dbReference type="GO" id="GO:0006612">
    <property type="term" value="P:protein targeting to membrane"/>
    <property type="evidence" value="ECO:0007669"/>
    <property type="project" value="TreeGrafter"/>
</dbReference>
<comment type="caution">
    <text evidence="8">The sequence shown here is derived from an EMBL/GenBank/DDBJ whole genome shotgun (WGS) entry which is preliminary data.</text>
</comment>
<evidence type="ECO:0000256" key="4">
    <source>
        <dbReference type="ARBA" id="ARBA00018463"/>
    </source>
</evidence>
<gene>
    <name evidence="8" type="ORF">PFISCL1PPCAC_27077</name>
</gene>
<comment type="subunit">
    <text evidence="3">Interacts with ERF2.</text>
</comment>
<sequence length="170" mass="19422">SRSLSFLFSVQMAEVAPIHPNSPLPIQDRKCFFVQRDYSKGLTAAFSTEFPTELVRVIDERTWVSFVKELNERFSVADAITARSVMETFLGLCTCYIFHPCTRSSYEIHLEDISDYIDDVNDQVFNSRGLHVGNPMEHGMRALEVSFLFSQKEKQPLQPTITNLGIVPRI</sequence>
<keyword evidence="5" id="KW-0256">Endoplasmic reticulum</keyword>
<dbReference type="PANTHER" id="PTHR13254:SF0">
    <property type="entry name" value="GOLGIN SUBFAMILY A MEMBER 7_ERF4 DOMAIN-CONTAINING PROTEIN"/>
    <property type="match status" value="1"/>
</dbReference>
<comment type="similarity">
    <text evidence="2">Belongs to the ERF4 family.</text>
</comment>
<evidence type="ECO:0000256" key="3">
    <source>
        <dbReference type="ARBA" id="ARBA00011396"/>
    </source>
</evidence>
<comment type="subcellular location">
    <subcellularLocation>
        <location evidence="1">Endoplasmic reticulum membrane</location>
        <topology evidence="1">Peripheral membrane protein</topology>
    </subcellularLocation>
</comment>
<dbReference type="PANTHER" id="PTHR13254">
    <property type="entry name" value="GOLGI AUTOANTIGEN, GOLGIN SUBFAMILY A, 7"/>
    <property type="match status" value="1"/>
</dbReference>
<dbReference type="GO" id="GO:0002178">
    <property type="term" value="C:palmitoyltransferase complex"/>
    <property type="evidence" value="ECO:0007669"/>
    <property type="project" value="TreeGrafter"/>
</dbReference>
<dbReference type="Proteomes" id="UP001432322">
    <property type="component" value="Unassembled WGS sequence"/>
</dbReference>
<reference evidence="8" key="1">
    <citation type="submission" date="2023-10" db="EMBL/GenBank/DDBJ databases">
        <title>Genome assembly of Pristionchus species.</title>
        <authorList>
            <person name="Yoshida K."/>
            <person name="Sommer R.J."/>
        </authorList>
    </citation>
    <scope>NUCLEOTIDE SEQUENCE</scope>
    <source>
        <strain evidence="8">RS5133</strain>
    </source>
</reference>
<evidence type="ECO:0000256" key="1">
    <source>
        <dbReference type="ARBA" id="ARBA00004406"/>
    </source>
</evidence>
<name>A0AAV5WWC9_9BILA</name>
<evidence type="ECO:0000313" key="8">
    <source>
        <dbReference type="EMBL" id="GMT35780.1"/>
    </source>
</evidence>
<accession>A0AAV5WWC9</accession>
<dbReference type="InterPro" id="IPR019383">
    <property type="entry name" value="Golgin_A_7/ERF4"/>
</dbReference>
<protein>
    <recommendedName>
        <fullName evidence="4">Ras modification protein ERF4</fullName>
    </recommendedName>
</protein>
<dbReference type="Pfam" id="PF10256">
    <property type="entry name" value="Erf4"/>
    <property type="match status" value="1"/>
</dbReference>
<organism evidence="8 9">
    <name type="scientific">Pristionchus fissidentatus</name>
    <dbReference type="NCBI Taxonomy" id="1538716"/>
    <lineage>
        <taxon>Eukaryota</taxon>
        <taxon>Metazoa</taxon>
        <taxon>Ecdysozoa</taxon>
        <taxon>Nematoda</taxon>
        <taxon>Chromadorea</taxon>
        <taxon>Rhabditida</taxon>
        <taxon>Rhabditina</taxon>
        <taxon>Diplogasteromorpha</taxon>
        <taxon>Diplogasteroidea</taxon>
        <taxon>Neodiplogasteridae</taxon>
        <taxon>Pristionchus</taxon>
    </lineage>
</organism>
<dbReference type="AlphaFoldDB" id="A0AAV5WWC9"/>
<feature type="non-terminal residue" evidence="8">
    <location>
        <position position="1"/>
    </location>
</feature>
<keyword evidence="6" id="KW-0472">Membrane</keyword>
<keyword evidence="9" id="KW-1185">Reference proteome</keyword>
<evidence type="ECO:0000256" key="6">
    <source>
        <dbReference type="ARBA" id="ARBA00023136"/>
    </source>
</evidence>
<dbReference type="InterPro" id="IPR051371">
    <property type="entry name" value="Ras_palmitoyltransferase"/>
</dbReference>
<feature type="domain" description="Golgin subfamily A member 7/ERF4" evidence="7">
    <location>
        <begin position="33"/>
        <end position="144"/>
    </location>
</feature>
<dbReference type="EMBL" id="BTSY01000007">
    <property type="protein sequence ID" value="GMT35780.1"/>
    <property type="molecule type" value="Genomic_DNA"/>
</dbReference>
<dbReference type="GO" id="GO:0005789">
    <property type="term" value="C:endoplasmic reticulum membrane"/>
    <property type="evidence" value="ECO:0007669"/>
    <property type="project" value="UniProtKB-SubCell"/>
</dbReference>
<evidence type="ECO:0000313" key="9">
    <source>
        <dbReference type="Proteomes" id="UP001432322"/>
    </source>
</evidence>
<evidence type="ECO:0000256" key="5">
    <source>
        <dbReference type="ARBA" id="ARBA00022824"/>
    </source>
</evidence>